<evidence type="ECO:0000313" key="2">
    <source>
        <dbReference type="Proteomes" id="UP001152888"/>
    </source>
</evidence>
<dbReference type="EMBL" id="CAKOFQ010006996">
    <property type="protein sequence ID" value="CAH1986304.1"/>
    <property type="molecule type" value="Genomic_DNA"/>
</dbReference>
<comment type="caution">
    <text evidence="1">The sequence shown here is derived from an EMBL/GenBank/DDBJ whole genome shotgun (WGS) entry which is preliminary data.</text>
</comment>
<dbReference type="Proteomes" id="UP001152888">
    <property type="component" value="Unassembled WGS sequence"/>
</dbReference>
<reference evidence="1" key="1">
    <citation type="submission" date="2022-03" db="EMBL/GenBank/DDBJ databases">
        <authorList>
            <person name="Sayadi A."/>
        </authorList>
    </citation>
    <scope>NUCLEOTIDE SEQUENCE</scope>
</reference>
<organism evidence="1 2">
    <name type="scientific">Acanthoscelides obtectus</name>
    <name type="common">Bean weevil</name>
    <name type="synonym">Bruchus obtectus</name>
    <dbReference type="NCBI Taxonomy" id="200917"/>
    <lineage>
        <taxon>Eukaryota</taxon>
        <taxon>Metazoa</taxon>
        <taxon>Ecdysozoa</taxon>
        <taxon>Arthropoda</taxon>
        <taxon>Hexapoda</taxon>
        <taxon>Insecta</taxon>
        <taxon>Pterygota</taxon>
        <taxon>Neoptera</taxon>
        <taxon>Endopterygota</taxon>
        <taxon>Coleoptera</taxon>
        <taxon>Polyphaga</taxon>
        <taxon>Cucujiformia</taxon>
        <taxon>Chrysomeloidea</taxon>
        <taxon>Chrysomelidae</taxon>
        <taxon>Bruchinae</taxon>
        <taxon>Bruchini</taxon>
        <taxon>Acanthoscelides</taxon>
    </lineage>
</organism>
<protein>
    <submittedName>
        <fullName evidence="1">Uncharacterized protein</fullName>
    </submittedName>
</protein>
<evidence type="ECO:0000313" key="1">
    <source>
        <dbReference type="EMBL" id="CAH1986304.1"/>
    </source>
</evidence>
<accession>A0A9P0KXH9</accession>
<dbReference type="OrthoDB" id="10453395at2759"/>
<sequence>MGHGGEMSLYFTPGSFSSFTRLSKNSSEQFSRILISLETCQVVVNKHLTSNLKTLKSKFEMKS</sequence>
<proteinExistence type="predicted"/>
<name>A0A9P0KXH9_ACAOB</name>
<gene>
    <name evidence="1" type="ORF">ACAOBT_LOCUS17163</name>
</gene>
<keyword evidence="2" id="KW-1185">Reference proteome</keyword>
<dbReference type="AlphaFoldDB" id="A0A9P0KXH9"/>